<dbReference type="CDD" id="cd00229">
    <property type="entry name" value="SGNH_hydrolase"/>
    <property type="match status" value="1"/>
</dbReference>
<comment type="caution">
    <text evidence="3">The sequence shown here is derived from an EMBL/GenBank/DDBJ whole genome shotgun (WGS) entry which is preliminary data.</text>
</comment>
<dbReference type="OrthoDB" id="408760at2759"/>
<dbReference type="AlphaFoldDB" id="A0A3M6UZB5"/>
<dbReference type="InterPro" id="IPR013830">
    <property type="entry name" value="SGNH_hydro"/>
</dbReference>
<dbReference type="GO" id="GO:0004622">
    <property type="term" value="F:phosphatidylcholine lysophospholipase activity"/>
    <property type="evidence" value="ECO:0007669"/>
    <property type="project" value="TreeGrafter"/>
</dbReference>
<proteinExistence type="predicted"/>
<dbReference type="Proteomes" id="UP000275408">
    <property type="component" value="Unassembled WGS sequence"/>
</dbReference>
<dbReference type="InterPro" id="IPR051532">
    <property type="entry name" value="Ester_Hydrolysis_Enzymes"/>
</dbReference>
<sequence length="248" mass="28130">MFGMANFQWASLGFCVLLLSPLTTLYVLVSRNAKRGKLIRILCFGDSLTFGLTNGEPHPYTVRLQEYFRSKLRSHSRSNHVELYNAGRSGEQVQNEMLPRLENLLQAAKYNWVIILGGTNDLFGMKSIWTDNNIGKEQDQITIFNALVQLHKVAHVAGAKTVAVTIPALQCEVSRKRMISVIMEVRLKVNEMIRNFVKNSKGKVLLADIDKDMHFSRDQMLCGDGIHLTASAYDRMAYIIFNSIKDFI</sequence>
<evidence type="ECO:0000259" key="2">
    <source>
        <dbReference type="Pfam" id="PF13472"/>
    </source>
</evidence>
<keyword evidence="1" id="KW-1133">Transmembrane helix</keyword>
<dbReference type="PANTHER" id="PTHR30383:SF5">
    <property type="entry name" value="SGNH HYDROLASE-TYPE ESTERASE DOMAIN-CONTAINING PROTEIN"/>
    <property type="match status" value="1"/>
</dbReference>
<dbReference type="PANTHER" id="PTHR30383">
    <property type="entry name" value="THIOESTERASE 1/PROTEASE 1/LYSOPHOSPHOLIPASE L1"/>
    <property type="match status" value="1"/>
</dbReference>
<protein>
    <recommendedName>
        <fullName evidence="2">SGNH hydrolase-type esterase domain-containing protein</fullName>
    </recommendedName>
</protein>
<evidence type="ECO:0000256" key="1">
    <source>
        <dbReference type="SAM" id="Phobius"/>
    </source>
</evidence>
<keyword evidence="1" id="KW-0812">Transmembrane</keyword>
<name>A0A3M6UZB5_POCDA</name>
<gene>
    <name evidence="3" type="ORF">pdam_00014623</name>
</gene>
<dbReference type="Gene3D" id="3.40.50.1110">
    <property type="entry name" value="SGNH hydrolase"/>
    <property type="match status" value="1"/>
</dbReference>
<evidence type="ECO:0000313" key="3">
    <source>
        <dbReference type="EMBL" id="RMX58957.1"/>
    </source>
</evidence>
<reference evidence="3 4" key="1">
    <citation type="journal article" date="2018" name="Sci. Rep.">
        <title>Comparative analysis of the Pocillopora damicornis genome highlights role of immune system in coral evolution.</title>
        <authorList>
            <person name="Cunning R."/>
            <person name="Bay R.A."/>
            <person name="Gillette P."/>
            <person name="Baker A.C."/>
            <person name="Traylor-Knowles N."/>
        </authorList>
    </citation>
    <scope>NUCLEOTIDE SEQUENCE [LARGE SCALE GENOMIC DNA]</scope>
    <source>
        <strain evidence="3">RSMAS</strain>
        <tissue evidence="3">Whole animal</tissue>
    </source>
</reference>
<keyword evidence="1" id="KW-0472">Membrane</keyword>
<feature type="transmembrane region" description="Helical" evidence="1">
    <location>
        <begin position="6"/>
        <end position="29"/>
    </location>
</feature>
<evidence type="ECO:0000313" key="4">
    <source>
        <dbReference type="Proteomes" id="UP000275408"/>
    </source>
</evidence>
<feature type="domain" description="SGNH hydrolase-type esterase" evidence="2">
    <location>
        <begin position="43"/>
        <end position="234"/>
    </location>
</feature>
<dbReference type="InterPro" id="IPR036514">
    <property type="entry name" value="SGNH_hydro_sf"/>
</dbReference>
<dbReference type="SUPFAM" id="SSF52266">
    <property type="entry name" value="SGNH hydrolase"/>
    <property type="match status" value="1"/>
</dbReference>
<keyword evidence="4" id="KW-1185">Reference proteome</keyword>
<dbReference type="EMBL" id="RCHS01000416">
    <property type="protein sequence ID" value="RMX58957.1"/>
    <property type="molecule type" value="Genomic_DNA"/>
</dbReference>
<organism evidence="3 4">
    <name type="scientific">Pocillopora damicornis</name>
    <name type="common">Cauliflower coral</name>
    <name type="synonym">Millepora damicornis</name>
    <dbReference type="NCBI Taxonomy" id="46731"/>
    <lineage>
        <taxon>Eukaryota</taxon>
        <taxon>Metazoa</taxon>
        <taxon>Cnidaria</taxon>
        <taxon>Anthozoa</taxon>
        <taxon>Hexacorallia</taxon>
        <taxon>Scleractinia</taxon>
        <taxon>Astrocoeniina</taxon>
        <taxon>Pocilloporidae</taxon>
        <taxon>Pocillopora</taxon>
    </lineage>
</organism>
<accession>A0A3M6UZB5</accession>
<dbReference type="Pfam" id="PF13472">
    <property type="entry name" value="Lipase_GDSL_2"/>
    <property type="match status" value="1"/>
</dbReference>